<evidence type="ECO:0000256" key="3">
    <source>
        <dbReference type="ARBA" id="ARBA00022553"/>
    </source>
</evidence>
<reference evidence="12 13" key="1">
    <citation type="submission" date="2025-04" db="UniProtKB">
        <authorList>
            <consortium name="RefSeq"/>
        </authorList>
    </citation>
    <scope>IDENTIFICATION</scope>
    <source>
        <tissue evidence="12 13">Gonad</tissue>
    </source>
</reference>
<keyword evidence="11" id="KW-1185">Reference proteome</keyword>
<dbReference type="InterPro" id="IPR046753">
    <property type="entry name" value="TOIP1/2_C"/>
</dbReference>
<dbReference type="Proteomes" id="UP000515135">
    <property type="component" value="Unplaced"/>
</dbReference>
<dbReference type="GO" id="GO:0016020">
    <property type="term" value="C:membrane"/>
    <property type="evidence" value="ECO:0007669"/>
    <property type="project" value="TreeGrafter"/>
</dbReference>
<keyword evidence="3" id="KW-0597">Phosphoprotein</keyword>
<evidence type="ECO:0000259" key="10">
    <source>
        <dbReference type="Pfam" id="PF05609"/>
    </source>
</evidence>
<feature type="domain" description="Torsin-1A-interacting protein 1/2 AAA+ activator" evidence="10">
    <location>
        <begin position="349"/>
        <end position="493"/>
    </location>
</feature>
<comment type="subcellular location">
    <subcellularLocation>
        <location evidence="9">Endomembrane system</location>
        <topology evidence="9">Single-pass membrane protein</topology>
    </subcellularLocation>
    <subcellularLocation>
        <location evidence="1">Nucleus envelope</location>
    </subcellularLocation>
</comment>
<dbReference type="Gene3D" id="3.40.50.12190">
    <property type="match status" value="1"/>
</dbReference>
<keyword evidence="5" id="KW-1133">Transmembrane helix</keyword>
<dbReference type="GeneID" id="109484763"/>
<evidence type="ECO:0000256" key="2">
    <source>
        <dbReference type="ARBA" id="ARBA00007860"/>
    </source>
</evidence>
<dbReference type="InterPro" id="IPR038599">
    <property type="entry name" value="LAP1C-like_C_sf"/>
</dbReference>
<protein>
    <submittedName>
        <fullName evidence="12 13">Uncharacterized protein LOC109484763</fullName>
    </submittedName>
</protein>
<evidence type="ECO:0000256" key="9">
    <source>
        <dbReference type="ARBA" id="ARBA00037847"/>
    </source>
</evidence>
<dbReference type="Pfam" id="PF05609">
    <property type="entry name" value="LAP1_C"/>
    <property type="match status" value="1"/>
</dbReference>
<dbReference type="RefSeq" id="XP_019643691.1">
    <property type="nucleotide sequence ID" value="XM_019788132.1"/>
</dbReference>
<keyword evidence="4" id="KW-0812">Transmembrane</keyword>
<evidence type="ECO:0000313" key="12">
    <source>
        <dbReference type="RefSeq" id="XP_019643690.1"/>
    </source>
</evidence>
<comment type="similarity">
    <text evidence="2">Belongs to the TOR1AIP family.</text>
</comment>
<evidence type="ECO:0000313" key="15">
    <source>
        <dbReference type="RefSeq" id="XP_019643693.1"/>
    </source>
</evidence>
<evidence type="ECO:0000256" key="7">
    <source>
        <dbReference type="ARBA" id="ARBA00023180"/>
    </source>
</evidence>
<dbReference type="OrthoDB" id="6258998at2759"/>
<accession>A0A6P4ZR63</accession>
<dbReference type="AlphaFoldDB" id="A0A6P4ZR63"/>
<evidence type="ECO:0000256" key="5">
    <source>
        <dbReference type="ARBA" id="ARBA00022989"/>
    </source>
</evidence>
<evidence type="ECO:0000256" key="6">
    <source>
        <dbReference type="ARBA" id="ARBA00023136"/>
    </source>
</evidence>
<dbReference type="RefSeq" id="XP_019643693.1">
    <property type="nucleotide sequence ID" value="XM_019788134.1"/>
</dbReference>
<keyword evidence="8" id="KW-0539">Nucleus</keyword>
<dbReference type="GO" id="GO:0001671">
    <property type="term" value="F:ATPase activator activity"/>
    <property type="evidence" value="ECO:0007669"/>
    <property type="project" value="InterPro"/>
</dbReference>
<evidence type="ECO:0000256" key="1">
    <source>
        <dbReference type="ARBA" id="ARBA00004259"/>
    </source>
</evidence>
<dbReference type="RefSeq" id="XP_019643692.1">
    <property type="nucleotide sequence ID" value="XM_019788133.1"/>
</dbReference>
<sequence>MEGRSGVEVLREGTSLRGKDIIPELLLIDDPAPVSYNRFHADVPLEKMAAQEISRRIELLTGYSTARLQELVRGGAPPVRGGAPLEGRRLYMLAHLLIAKANKTSGGQGAGEIGFPAFPGLNILKPLLFVALVVLVFGAMVPWVRSPRDNTTTTVDNSEKKETKLAPPVYVESPPPTKMEIFETRFSKLTKKFSQQKADVFEPLKTKLTPVVSEEGSALLTITGPGPTARAMAESLPWVLSRAFVSIDPLQFGSLGSEHRNQVIDEVMKAWADGPHDVLIVQEPGRLPTDVLEAIVGRCRTAMGKHGVVIAWGESGMDLLSGCGGVTALDVTRETGLAQPPPITTGDHEASISALKKTFPSQSARLWRVSDFVIGQHLRDSDPRQPAMLILAGLPGANRTVHQLAEGLAMIYSEEPLVINSRQFSRVDPARGKLHLDRALDSAFRGGRRAAVLTELDALPPGAAMMLHSYCDHDSAQYKDVAYFMTLQLREPVAPGLTAAGQDRVVRERLREAWAPLGGEKRDPLISRIATMIVLVQQEDSFDVFSDV</sequence>
<organism evidence="11 12">
    <name type="scientific">Branchiostoma belcheri</name>
    <name type="common">Amphioxus</name>
    <dbReference type="NCBI Taxonomy" id="7741"/>
    <lineage>
        <taxon>Eukaryota</taxon>
        <taxon>Metazoa</taxon>
        <taxon>Chordata</taxon>
        <taxon>Cephalochordata</taxon>
        <taxon>Leptocardii</taxon>
        <taxon>Amphioxiformes</taxon>
        <taxon>Branchiostomatidae</taxon>
        <taxon>Branchiostoma</taxon>
    </lineage>
</organism>
<dbReference type="InterPro" id="IPR008662">
    <property type="entry name" value="TOIP1/2"/>
</dbReference>
<dbReference type="GO" id="GO:0061024">
    <property type="term" value="P:membrane organization"/>
    <property type="evidence" value="ECO:0007669"/>
    <property type="project" value="TreeGrafter"/>
</dbReference>
<dbReference type="PANTHER" id="PTHR18843:SF7">
    <property type="entry name" value="LAMINA-ASSOCIATED POLYPEPTIDE 1B ISOFORM 1-RELATED"/>
    <property type="match status" value="1"/>
</dbReference>
<gene>
    <name evidence="12 13 14 15" type="primary">LOC109484763</name>
</gene>
<evidence type="ECO:0000256" key="4">
    <source>
        <dbReference type="ARBA" id="ARBA00022692"/>
    </source>
</evidence>
<keyword evidence="7" id="KW-0325">Glycoprotein</keyword>
<proteinExistence type="inferred from homology"/>
<evidence type="ECO:0000313" key="14">
    <source>
        <dbReference type="RefSeq" id="XP_019643692.1"/>
    </source>
</evidence>
<keyword evidence="6" id="KW-0472">Membrane</keyword>
<dbReference type="KEGG" id="bbel:109484763"/>
<evidence type="ECO:0000313" key="11">
    <source>
        <dbReference type="Proteomes" id="UP000515135"/>
    </source>
</evidence>
<evidence type="ECO:0000313" key="13">
    <source>
        <dbReference type="RefSeq" id="XP_019643691.1"/>
    </source>
</evidence>
<dbReference type="PANTHER" id="PTHR18843">
    <property type="entry name" value="TORSIN-1A-INTERACTING PROTEIN"/>
    <property type="match status" value="1"/>
</dbReference>
<dbReference type="RefSeq" id="XP_019643690.1">
    <property type="nucleotide sequence ID" value="XM_019788131.1"/>
</dbReference>
<dbReference type="GO" id="GO:0005635">
    <property type="term" value="C:nuclear envelope"/>
    <property type="evidence" value="ECO:0007669"/>
    <property type="project" value="UniProtKB-SubCell"/>
</dbReference>
<evidence type="ECO:0000256" key="8">
    <source>
        <dbReference type="ARBA" id="ARBA00023242"/>
    </source>
</evidence>
<name>A0A6P4ZR63_BRABE</name>